<dbReference type="PANTHER" id="PTHR21340:SF7">
    <property type="entry name" value="NUDIX HYDROLASE DOMAIN-CONTAINING PROTEIN"/>
    <property type="match status" value="1"/>
</dbReference>
<dbReference type="PROSITE" id="PS51462">
    <property type="entry name" value="NUDIX"/>
    <property type="match status" value="1"/>
</dbReference>
<sequence length="179" mass="19598">MPSQKRARRSAGLLLFRRPDGRPDGAVDDGAGFEVLIGHMGGPFWAGRRSAAWSIPKGEYGPEEEPAAAARREFEEEFGRPAPEGEWVPLGEARQSGGKTVTVWALEADLDAASAVPGTFTMEWPRGSGVPREFPEVDEFAWCTPREAAERLVTGQRVFLDRLREHLADGRVTPGRDGL</sequence>
<dbReference type="CDD" id="cd04662">
    <property type="entry name" value="NUDIX_Hydrolase"/>
    <property type="match status" value="1"/>
</dbReference>
<evidence type="ECO:0000313" key="5">
    <source>
        <dbReference type="Proteomes" id="UP001596200"/>
    </source>
</evidence>
<dbReference type="SUPFAM" id="SSF55811">
    <property type="entry name" value="Nudix"/>
    <property type="match status" value="1"/>
</dbReference>
<evidence type="ECO:0000313" key="4">
    <source>
        <dbReference type="EMBL" id="MFC5915202.1"/>
    </source>
</evidence>
<reference evidence="5" key="1">
    <citation type="journal article" date="2019" name="Int. J. Syst. Evol. Microbiol.">
        <title>The Global Catalogue of Microorganisms (GCM) 10K type strain sequencing project: providing services to taxonomists for standard genome sequencing and annotation.</title>
        <authorList>
            <consortium name="The Broad Institute Genomics Platform"/>
            <consortium name="The Broad Institute Genome Sequencing Center for Infectious Disease"/>
            <person name="Wu L."/>
            <person name="Ma J."/>
        </authorList>
    </citation>
    <scope>NUCLEOTIDE SEQUENCE [LARGE SCALE GENOMIC DNA]</scope>
    <source>
        <strain evidence="5">JCM 4147</strain>
    </source>
</reference>
<evidence type="ECO:0000256" key="1">
    <source>
        <dbReference type="ARBA" id="ARBA00022801"/>
    </source>
</evidence>
<dbReference type="Pfam" id="PF00293">
    <property type="entry name" value="NUDIX"/>
    <property type="match status" value="1"/>
</dbReference>
<dbReference type="InterPro" id="IPR015797">
    <property type="entry name" value="NUDIX_hydrolase-like_dom_sf"/>
</dbReference>
<dbReference type="PANTHER" id="PTHR21340">
    <property type="entry name" value="DIADENOSINE 5,5-P1,P4-TETRAPHOSPHATE PYROPHOSPHOHYDROLASE MUTT"/>
    <property type="match status" value="1"/>
</dbReference>
<keyword evidence="1" id="KW-0378">Hydrolase</keyword>
<keyword evidence="5" id="KW-1185">Reference proteome</keyword>
<dbReference type="PROSITE" id="PS00893">
    <property type="entry name" value="NUDIX_BOX"/>
    <property type="match status" value="1"/>
</dbReference>
<evidence type="ECO:0000259" key="3">
    <source>
        <dbReference type="PROSITE" id="PS51462"/>
    </source>
</evidence>
<feature type="domain" description="Nudix hydrolase" evidence="3">
    <location>
        <begin position="6"/>
        <end position="165"/>
    </location>
</feature>
<gene>
    <name evidence="4" type="ORF">ACFP1B_17510</name>
</gene>
<dbReference type="InterPro" id="IPR020084">
    <property type="entry name" value="NUDIX_hydrolase_CS"/>
</dbReference>
<protein>
    <submittedName>
        <fullName evidence="4">NUDIX domain-containing protein</fullName>
    </submittedName>
</protein>
<accession>A0ABW1GNN9</accession>
<dbReference type="InterPro" id="IPR051325">
    <property type="entry name" value="Nudix_hydrolase_domain"/>
</dbReference>
<dbReference type="Proteomes" id="UP001596200">
    <property type="component" value="Unassembled WGS sequence"/>
</dbReference>
<proteinExistence type="predicted"/>
<dbReference type="EMBL" id="JBHSPU010000016">
    <property type="protein sequence ID" value="MFC5915202.1"/>
    <property type="molecule type" value="Genomic_DNA"/>
</dbReference>
<organism evidence="4 5">
    <name type="scientific">Streptomyces pulveraceus</name>
    <dbReference type="NCBI Taxonomy" id="68258"/>
    <lineage>
        <taxon>Bacteria</taxon>
        <taxon>Bacillati</taxon>
        <taxon>Actinomycetota</taxon>
        <taxon>Actinomycetes</taxon>
        <taxon>Kitasatosporales</taxon>
        <taxon>Streptomycetaceae</taxon>
        <taxon>Streptomyces</taxon>
    </lineage>
</organism>
<dbReference type="Gene3D" id="3.90.79.10">
    <property type="entry name" value="Nucleoside Triphosphate Pyrophosphohydrolase"/>
    <property type="match status" value="1"/>
</dbReference>
<comment type="caution">
    <text evidence="4">The sequence shown here is derived from an EMBL/GenBank/DDBJ whole genome shotgun (WGS) entry which is preliminary data.</text>
</comment>
<evidence type="ECO:0000256" key="2">
    <source>
        <dbReference type="SAM" id="MobiDB-lite"/>
    </source>
</evidence>
<dbReference type="InterPro" id="IPR000086">
    <property type="entry name" value="NUDIX_hydrolase_dom"/>
</dbReference>
<name>A0ABW1GNN9_9ACTN</name>
<feature type="region of interest" description="Disordered" evidence="2">
    <location>
        <begin position="1"/>
        <end position="25"/>
    </location>
</feature>
<dbReference type="RefSeq" id="WP_344517087.1">
    <property type="nucleotide sequence ID" value="NZ_BAAATU010000052.1"/>
</dbReference>